<dbReference type="InterPro" id="IPR008780">
    <property type="entry name" value="Plasmodium_Vir"/>
</dbReference>
<gene>
    <name evidence="1" type="ORF">PCYB_002320</name>
</gene>
<organism evidence="1 2">
    <name type="scientific">Plasmodium cynomolgi (strain B)</name>
    <dbReference type="NCBI Taxonomy" id="1120755"/>
    <lineage>
        <taxon>Eukaryota</taxon>
        <taxon>Sar</taxon>
        <taxon>Alveolata</taxon>
        <taxon>Apicomplexa</taxon>
        <taxon>Aconoidasida</taxon>
        <taxon>Haemosporida</taxon>
        <taxon>Plasmodiidae</taxon>
        <taxon>Plasmodium</taxon>
        <taxon>Plasmodium (Plasmodium)</taxon>
    </lineage>
</organism>
<dbReference type="GeneID" id="14696025"/>
<keyword evidence="2" id="KW-1185">Reference proteome</keyword>
<dbReference type="KEGG" id="pcy:PCYB_002320"/>
<protein>
    <recommendedName>
        <fullName evidence="3">CYIR protein</fullName>
    </recommendedName>
</protein>
<reference evidence="1 2" key="1">
    <citation type="journal article" date="2012" name="Nat. Genet.">
        <title>Plasmodium cynomolgi genome sequences provide insight into Plasmodium vivax and the monkey malaria clade.</title>
        <authorList>
            <person name="Tachibana S."/>
            <person name="Sullivan S.A."/>
            <person name="Kawai S."/>
            <person name="Nakamura S."/>
            <person name="Kim H.R."/>
            <person name="Goto N."/>
            <person name="Arisue N."/>
            <person name="Palacpac N.M.Q."/>
            <person name="Honma H."/>
            <person name="Yagi M."/>
            <person name="Tougan T."/>
            <person name="Katakai Y."/>
            <person name="Kaneko O."/>
            <person name="Mita T."/>
            <person name="Kita K."/>
            <person name="Yasutomi Y."/>
            <person name="Sutton P.L."/>
            <person name="Shakhbatyan R."/>
            <person name="Horii T."/>
            <person name="Yasunaga T."/>
            <person name="Barnwell J.W."/>
            <person name="Escalante A.A."/>
            <person name="Carlton J.M."/>
            <person name="Tanabe K."/>
        </authorList>
    </citation>
    <scope>NUCLEOTIDE SEQUENCE [LARGE SCALE GENOMIC DNA]</scope>
    <source>
        <strain evidence="1 2">B</strain>
    </source>
</reference>
<evidence type="ECO:0000313" key="1">
    <source>
        <dbReference type="EMBL" id="GAB69483.1"/>
    </source>
</evidence>
<dbReference type="AlphaFoldDB" id="K6UNH2"/>
<evidence type="ECO:0008006" key="3">
    <source>
        <dbReference type="Google" id="ProtNLM"/>
    </source>
</evidence>
<dbReference type="PhylomeDB" id="K6UNH2"/>
<dbReference type="EMBL" id="DF157213">
    <property type="protein sequence ID" value="GAB69483.1"/>
    <property type="molecule type" value="Genomic_DNA"/>
</dbReference>
<proteinExistence type="predicted"/>
<dbReference type="VEuPathDB" id="PlasmoDB:PCYB_002320"/>
<dbReference type="Pfam" id="PF05795">
    <property type="entry name" value="Plasmodium_Vir"/>
    <property type="match status" value="1"/>
</dbReference>
<dbReference type="Proteomes" id="UP000006319">
    <property type="component" value="Unassembled WGS sequence"/>
</dbReference>
<dbReference type="OrthoDB" id="389471at2759"/>
<evidence type="ECO:0000313" key="2">
    <source>
        <dbReference type="Proteomes" id="UP000006319"/>
    </source>
</evidence>
<name>K6UNH2_PLACD</name>
<dbReference type="RefSeq" id="XP_004227701.1">
    <property type="nucleotide sequence ID" value="XM_004227653.1"/>
</dbReference>
<accession>K6UNH2</accession>
<sequence>MYNELKGAPWSGGCDNIYHEIIKALQDAGWTHKDHQAKVNKILNAWLYIRTKSVQSLYCDLFYYWLGDLISKDESTSSSFSQTMQQIYGILKRCNNTPVCNIKYPDIDTANFERMKELYDYKYYYGDKCRQRGKSVPNCPNGSAECTQRASNAYTYLLNECPKGNNWQNEYCNQFRIMFNSYGADEERGLGEEHPVEDDLDLDDAVVDGEIDNPPLHMNLNPNHADYRDNILSKVFFTNGFSDDEDKNDGVGDTHTRVGDTNADVGDADQGFTFPNIDISNYALPAAGVASVTFFLYKVQFYSQCA</sequence>